<feature type="region of interest" description="Disordered" evidence="2">
    <location>
        <begin position="456"/>
        <end position="494"/>
    </location>
</feature>
<dbReference type="PANTHER" id="PTHR22574">
    <property type="match status" value="1"/>
</dbReference>
<feature type="domain" description="Golgi associated RAB2 interactor protein-like Rab2B-binding" evidence="3">
    <location>
        <begin position="98"/>
        <end position="165"/>
    </location>
</feature>
<dbReference type="Pfam" id="PF12480">
    <property type="entry name" value="GARIL_Rab2_bd"/>
    <property type="match status" value="1"/>
</dbReference>
<name>A0A8C5V4J5_MICMU</name>
<reference evidence="4" key="3">
    <citation type="submission" date="2025-09" db="UniProtKB">
        <authorList>
            <consortium name="Ensembl"/>
        </authorList>
    </citation>
    <scope>IDENTIFICATION</scope>
</reference>
<feature type="region of interest" description="Disordered" evidence="2">
    <location>
        <begin position="364"/>
        <end position="398"/>
    </location>
</feature>
<dbReference type="PANTHER" id="PTHR22574:SF12">
    <property type="entry name" value="GOLGI-ASSOCIATED RAB2 INTERACTOR PROTEIN 5B"/>
    <property type="match status" value="1"/>
</dbReference>
<proteinExistence type="inferred from homology"/>
<dbReference type="Ensembl" id="ENSMICT00000016714.3">
    <property type="protein sequence ID" value="ENSMICP00000015230.3"/>
    <property type="gene ID" value="ENSMICG00000016719.3"/>
</dbReference>
<dbReference type="GeneTree" id="ENSGT00940000163150"/>
<organism evidence="4 5">
    <name type="scientific">Microcebus murinus</name>
    <name type="common">Gray mouse lemur</name>
    <name type="synonym">Lemur murinus</name>
    <dbReference type="NCBI Taxonomy" id="30608"/>
    <lineage>
        <taxon>Eukaryota</taxon>
        <taxon>Metazoa</taxon>
        <taxon>Chordata</taxon>
        <taxon>Craniata</taxon>
        <taxon>Vertebrata</taxon>
        <taxon>Euteleostomi</taxon>
        <taxon>Mammalia</taxon>
        <taxon>Eutheria</taxon>
        <taxon>Euarchontoglires</taxon>
        <taxon>Primates</taxon>
        <taxon>Strepsirrhini</taxon>
        <taxon>Lemuriformes</taxon>
        <taxon>Cheirogaleidae</taxon>
        <taxon>Microcebus</taxon>
    </lineage>
</organism>
<evidence type="ECO:0000313" key="5">
    <source>
        <dbReference type="Proteomes" id="UP000694394"/>
    </source>
</evidence>
<dbReference type="Proteomes" id="UP000694394">
    <property type="component" value="Chromosome 22"/>
</dbReference>
<dbReference type="InterPro" id="IPR022168">
    <property type="entry name" value="GARIL-like_Rab2B-bd"/>
</dbReference>
<evidence type="ECO:0000313" key="4">
    <source>
        <dbReference type="Ensembl" id="ENSMICP00000015230.3"/>
    </source>
</evidence>
<gene>
    <name evidence="4" type="primary">GARIN5B</name>
</gene>
<feature type="compositionally biased region" description="Pro residues" evidence="2">
    <location>
        <begin position="461"/>
        <end position="478"/>
    </location>
</feature>
<dbReference type="EMBL" id="ABDC03026661">
    <property type="status" value="NOT_ANNOTATED_CDS"/>
    <property type="molecule type" value="Genomic_DNA"/>
</dbReference>
<dbReference type="GO" id="GO:0005634">
    <property type="term" value="C:nucleus"/>
    <property type="evidence" value="ECO:0007669"/>
    <property type="project" value="TreeGrafter"/>
</dbReference>
<evidence type="ECO:0000256" key="2">
    <source>
        <dbReference type="SAM" id="MobiDB-lite"/>
    </source>
</evidence>
<reference evidence="4" key="1">
    <citation type="submission" date="2016-12" db="EMBL/GenBank/DDBJ databases">
        <title>Mouse lemur reference genome and diversity panel.</title>
        <authorList>
            <person name="Harris R."/>
            <person name="Larsen P."/>
            <person name="Liu Y."/>
            <person name="Hughes D.S."/>
            <person name="Murali S."/>
            <person name="Raveendran M."/>
            <person name="Korchina V."/>
            <person name="Wang M."/>
            <person name="Jhangiani S."/>
            <person name="Bandaranaike D."/>
            <person name="Bellair M."/>
            <person name="Blankenburg K."/>
            <person name="Chao H."/>
            <person name="Dahdouli M."/>
            <person name="Dinh H."/>
            <person name="Doddapaneni H."/>
            <person name="English A."/>
            <person name="Firestine M."/>
            <person name="Gnanaolivu R."/>
            <person name="Gross S."/>
            <person name="Hernandez B."/>
            <person name="Javaid M."/>
            <person name="Jayaseelan J."/>
            <person name="Jones J."/>
            <person name="Khan Z."/>
            <person name="Kovar C."/>
            <person name="Kurapati P."/>
            <person name="Le B."/>
            <person name="Lee S."/>
            <person name="Li M."/>
            <person name="Mathew T."/>
            <person name="Narasimhan A."/>
            <person name="Ngo D."/>
            <person name="Nguyen L."/>
            <person name="Okwuonu G."/>
            <person name="Ongeri F."/>
            <person name="Osuji N."/>
            <person name="Pu L.-L."/>
            <person name="Puazo M."/>
            <person name="Quiroz J."/>
            <person name="Raj R."/>
            <person name="Rajbhandari K."/>
            <person name="Reid J.G."/>
            <person name="Santibanez J."/>
            <person name="Sexton D."/>
            <person name="Skinner E."/>
            <person name="Vee V."/>
            <person name="Weissenberger G."/>
            <person name="Wu Y."/>
            <person name="Xin Y."/>
            <person name="Han Y."/>
            <person name="Campbell C."/>
            <person name="Brown A."/>
            <person name="Sullivan B."/>
            <person name="Shelton J."/>
            <person name="Brown S."/>
            <person name="Dudchenko O."/>
            <person name="Machol I."/>
            <person name="Durand N."/>
            <person name="Shamim M."/>
            <person name="Lieberman A."/>
            <person name="Muzny D.M."/>
            <person name="Richards S."/>
            <person name="Yoder A."/>
            <person name="Worley K.C."/>
            <person name="Rogers J."/>
            <person name="Gibbs R.A."/>
        </authorList>
    </citation>
    <scope>NUCLEOTIDE SEQUENCE [LARGE SCALE GENOMIC DNA]</scope>
</reference>
<sequence>MNRLRNIRLLRPPQGRPKWVPILGELQKTLQKGEYLPLRPLPMFESNFVQVTNRGGPVYVHHGTNRLTMGVAASLPGLMLPDILLIAQPPEGREGAGLILTRMIPLDLVHLYVHDLYAWRLKLRLVTGRYYYLELEAPHNEVGFLFDRWIRLINLLQEPATTWAPRTMHTPPLEVSLAEPPASTWHLQVGPQLLTVAQPTFPYKMLKAHRQKKTMAFKRRFRSQAVGDSVPLIWSQLEHADTTKKSKEKKSHPDTCPDGSYTQIHASGKISPLPCHHRWPLTSIHLQAGTSDSDEATGERRLLETPSHCISENGPDFFFPHSYDHLEPFMWQQHIQDLMDLESSTLSSTSFSLSPYPPSAYLSTPYSSFPRPSEKHRPTGSRQGQGPPPSQRAPCVPVQSSKAPFIVDQSQKIPAVPALSRKAPVLQAPPHKALAVPGPPQKVFAMPGPIWKGPRVSAVPQKPPAIPAPSRRAPPVPAVPQKAPAVQAPRLPQKTPSAATITQKGMSLFFPGSSQKPPTLPTQHQMAHGLPTARGKPPVNFDLLPTGPPGRDALQRNKTEGKPEQGVTVGTKQTDVVAMRTQTKSLGVPFTTTKKESEDIMMGKTREMTLEGLRGWGKSEDRTHRAKEEISLDLPGGRSKEVEQQKKWVKMQELAIEDPPEEHRRPFSVEGLALAKMMIIANSKEQRLRPTLVSLPSWLSVTSHTSAMSTMGSMPFNSNQLKGPSVTVREWPESHTWVKKNKQQWTEMKEPPWDTVRPSKAHLRAKATSGSPKMEPVSQAPIPLPASQWEDLPPSPLMDSPISRMEATARLLQQPTRTSQEPVTVPNQRPVARAGSSSKIILPMLVEIDNMRDKDIKVEKIKEDPPIFNPPPSGHTQQATWHRQIRRVRKWIGGGNC</sequence>
<feature type="compositionally biased region" description="Low complexity" evidence="2">
    <location>
        <begin position="479"/>
        <end position="490"/>
    </location>
</feature>
<reference evidence="4" key="2">
    <citation type="submission" date="2025-08" db="UniProtKB">
        <authorList>
            <consortium name="Ensembl"/>
        </authorList>
    </citation>
    <scope>IDENTIFICATION</scope>
</reference>
<accession>A0A8C5V4J5</accession>
<protein>
    <submittedName>
        <fullName evidence="4">Golgi associated RAB2 interactor family member 5B</fullName>
    </submittedName>
</protein>
<dbReference type="AlphaFoldDB" id="A0A8C5V4J5"/>
<feature type="region of interest" description="Disordered" evidence="2">
    <location>
        <begin position="733"/>
        <end position="757"/>
    </location>
</feature>
<evidence type="ECO:0000256" key="1">
    <source>
        <dbReference type="ARBA" id="ARBA00038379"/>
    </source>
</evidence>
<feature type="region of interest" description="Disordered" evidence="2">
    <location>
        <begin position="813"/>
        <end position="834"/>
    </location>
</feature>
<feature type="compositionally biased region" description="Polar residues" evidence="2">
    <location>
        <begin position="813"/>
        <end position="827"/>
    </location>
</feature>
<keyword evidence="5" id="KW-1185">Reference proteome</keyword>
<comment type="similarity">
    <text evidence="1">Belongs to the GARIN family.</text>
</comment>
<evidence type="ECO:0000259" key="3">
    <source>
        <dbReference type="Pfam" id="PF12480"/>
    </source>
</evidence>